<reference evidence="2 3" key="1">
    <citation type="submission" date="2022-12" db="EMBL/GenBank/DDBJ databases">
        <title>Chromosome-level genome of Tegillarca granosa.</title>
        <authorList>
            <person name="Kim J."/>
        </authorList>
    </citation>
    <scope>NUCLEOTIDE SEQUENCE [LARGE SCALE GENOMIC DNA]</scope>
    <source>
        <strain evidence="2">Teg-2019</strain>
        <tissue evidence="2">Adductor muscle</tissue>
    </source>
</reference>
<gene>
    <name evidence="2" type="ORF">KUTeg_019297</name>
</gene>
<evidence type="ECO:0000313" key="2">
    <source>
        <dbReference type="EMBL" id="KAJ8302901.1"/>
    </source>
</evidence>
<name>A0ABQ9EC31_TEGGR</name>
<dbReference type="EMBL" id="JARBDR010000917">
    <property type="protein sequence ID" value="KAJ8302901.1"/>
    <property type="molecule type" value="Genomic_DNA"/>
</dbReference>
<dbReference type="Proteomes" id="UP001217089">
    <property type="component" value="Unassembled WGS sequence"/>
</dbReference>
<feature type="coiled-coil region" evidence="1">
    <location>
        <begin position="1"/>
        <end position="28"/>
    </location>
</feature>
<evidence type="ECO:0000313" key="3">
    <source>
        <dbReference type="Proteomes" id="UP001217089"/>
    </source>
</evidence>
<evidence type="ECO:0000256" key="1">
    <source>
        <dbReference type="SAM" id="Coils"/>
    </source>
</evidence>
<comment type="caution">
    <text evidence="2">The sequence shown here is derived from an EMBL/GenBank/DDBJ whole genome shotgun (WGS) entry which is preliminary data.</text>
</comment>
<proteinExistence type="predicted"/>
<accession>A0ABQ9EC31</accession>
<keyword evidence="1" id="KW-0175">Coiled coil</keyword>
<keyword evidence="3" id="KW-1185">Reference proteome</keyword>
<sequence>MDVYSQEKEQMETKKVTLEEKKENALTIVKLIEKEENDLDQNGETAKENIRAQFETCFKILERRRDELLEDVDITMSRKRKILEVHRQGLEDLNDSITDAISFYDQSLLYKNYPAFLQIVTTMKNRFEYLIDQKIDVIPHENACCEFSALNMGMEFQKYINATGKMYHTSAYLPNTMIKATLPESKDKEVLISVIFRDKSGNEITDADTLPDVTVRITSETKSIDPVELPCESSPNGKYNAVIKGLSPGKYKFEAVMFKKCFGSDVKEIEYKNNELQEPDEVEKAENQLPMANAEKDPGELSFTFNPLTLHKDRYISDDCLTISNKEQEGIKMQNDEQAFTAYKGVKGSTPIAYPENYIIEVEINYTIIQDLPNNKLIFRIGFLKEEEIEDNVNKALSIHAAQCPQCNKVCLVLYHKQKRVKHIPLSNTTKNVSFTGRFTTLINSRQREIEVLDEQYVQIFLYTDVDFDDELWPVFGVYNKDLLLVKLQLIKAKIGKYLTLPKNQTRCESSEKEM</sequence>
<protein>
    <submittedName>
        <fullName evidence="2">Uncharacterized protein</fullName>
    </submittedName>
</protein>
<organism evidence="2 3">
    <name type="scientific">Tegillarca granosa</name>
    <name type="common">Malaysian cockle</name>
    <name type="synonym">Anadara granosa</name>
    <dbReference type="NCBI Taxonomy" id="220873"/>
    <lineage>
        <taxon>Eukaryota</taxon>
        <taxon>Metazoa</taxon>
        <taxon>Spiralia</taxon>
        <taxon>Lophotrochozoa</taxon>
        <taxon>Mollusca</taxon>
        <taxon>Bivalvia</taxon>
        <taxon>Autobranchia</taxon>
        <taxon>Pteriomorphia</taxon>
        <taxon>Arcoida</taxon>
        <taxon>Arcoidea</taxon>
        <taxon>Arcidae</taxon>
        <taxon>Tegillarca</taxon>
    </lineage>
</organism>